<evidence type="ECO:0000313" key="1">
    <source>
        <dbReference type="EMBL" id="OAH58016.1"/>
    </source>
</evidence>
<dbReference type="Proteomes" id="UP000077271">
    <property type="component" value="Unassembled WGS sequence"/>
</dbReference>
<name>A0A177KXZ6_9BACI</name>
<dbReference type="EMBL" id="LQWZ01000012">
    <property type="protein sequence ID" value="OAH58016.1"/>
    <property type="molecule type" value="Genomic_DNA"/>
</dbReference>
<proteinExistence type="predicted"/>
<comment type="caution">
    <text evidence="1">The sequence shown here is derived from an EMBL/GenBank/DDBJ whole genome shotgun (WGS) entry which is preliminary data.</text>
</comment>
<accession>A0A177KXZ6</accession>
<gene>
    <name evidence="1" type="ORF">AWH48_03150</name>
</gene>
<dbReference type="InterPro" id="IPR014748">
    <property type="entry name" value="Enoyl-CoA_hydra_C"/>
</dbReference>
<sequence length="64" mass="7129">MTAQSLLKKASDIANQIVQNGSITVTQVKFSIDKRVDVDLSNQLAIEQNVYELIIPTKERLEGL</sequence>
<dbReference type="AlphaFoldDB" id="A0A177KXZ6"/>
<reference evidence="1 2" key="1">
    <citation type="submission" date="2016-01" db="EMBL/GenBank/DDBJ databases">
        <title>Investigation of taxonomic status of Bacillus aminovorans.</title>
        <authorList>
            <person name="Verma A."/>
            <person name="Pal Y."/>
            <person name="Krishnamurthi S."/>
        </authorList>
    </citation>
    <scope>NUCLEOTIDE SEQUENCE [LARGE SCALE GENOMIC DNA]</scope>
    <source>
        <strain evidence="1 2">DSM 4337</strain>
    </source>
</reference>
<protein>
    <submittedName>
        <fullName evidence="1">Uncharacterized protein</fullName>
    </submittedName>
</protein>
<evidence type="ECO:0000313" key="2">
    <source>
        <dbReference type="Proteomes" id="UP000077271"/>
    </source>
</evidence>
<organism evidence="1 2">
    <name type="scientific">Domibacillus aminovorans</name>
    <dbReference type="NCBI Taxonomy" id="29332"/>
    <lineage>
        <taxon>Bacteria</taxon>
        <taxon>Bacillati</taxon>
        <taxon>Bacillota</taxon>
        <taxon>Bacilli</taxon>
        <taxon>Bacillales</taxon>
        <taxon>Bacillaceae</taxon>
        <taxon>Domibacillus</taxon>
    </lineage>
</organism>
<dbReference type="Gene3D" id="1.10.12.10">
    <property type="entry name" value="Lyase 2-enoyl-coa Hydratase, Chain A, domain 2"/>
    <property type="match status" value="1"/>
</dbReference>